<reference evidence="4 5" key="1">
    <citation type="submission" date="2012-12" db="EMBL/GenBank/DDBJ databases">
        <title>Genome Assembly of Photobacterium sp. AK15.</title>
        <authorList>
            <person name="Khatri I."/>
            <person name="Vaidya B."/>
            <person name="Srinivas T.N.R."/>
            <person name="Subramanian S."/>
            <person name="Pinnaka A."/>
        </authorList>
    </citation>
    <scope>NUCLEOTIDE SEQUENCE [LARGE SCALE GENOMIC DNA]</scope>
    <source>
        <strain evidence="4 5">AK15</strain>
    </source>
</reference>
<evidence type="ECO:0000313" key="5">
    <source>
        <dbReference type="Proteomes" id="UP000011134"/>
    </source>
</evidence>
<feature type="signal peptide" evidence="3">
    <location>
        <begin position="1"/>
        <end position="20"/>
    </location>
</feature>
<keyword evidence="5" id="KW-1185">Reference proteome</keyword>
<protein>
    <recommendedName>
        <fullName evidence="3">UPF0319 protein C942_01229</fullName>
    </recommendedName>
</protein>
<dbReference type="Pfam" id="PF09829">
    <property type="entry name" value="DUF2057"/>
    <property type="match status" value="1"/>
</dbReference>
<dbReference type="AlphaFoldDB" id="L8JEM5"/>
<feature type="chain" id="PRO_5009017094" description="UPF0319 protein C942_01229" evidence="3">
    <location>
        <begin position="21"/>
        <end position="214"/>
    </location>
</feature>
<dbReference type="HAMAP" id="MF_00789">
    <property type="entry name" value="UPF0319"/>
    <property type="match status" value="1"/>
</dbReference>
<evidence type="ECO:0000256" key="1">
    <source>
        <dbReference type="ARBA" id="ARBA00008490"/>
    </source>
</evidence>
<dbReference type="PANTHER" id="PTHR38108:SF1">
    <property type="entry name" value="UPF0319 PROTEIN YCCT"/>
    <property type="match status" value="1"/>
</dbReference>
<organism evidence="4 5">
    <name type="scientific">Photobacterium marinum</name>
    <dbReference type="NCBI Taxonomy" id="1056511"/>
    <lineage>
        <taxon>Bacteria</taxon>
        <taxon>Pseudomonadati</taxon>
        <taxon>Pseudomonadota</taxon>
        <taxon>Gammaproteobacteria</taxon>
        <taxon>Vibrionales</taxon>
        <taxon>Vibrionaceae</taxon>
        <taxon>Photobacterium</taxon>
    </lineage>
</organism>
<proteinExistence type="inferred from homology"/>
<dbReference type="PATRIC" id="fig|1056511.3.peg.301"/>
<accession>L8JEM5</accession>
<sequence length="214" mass="23834" precursor="true">MKMKKILFAGVMALPLSLQAATLSTGDNIELMAVDGKKVESTFWNPIESVDLAPGKHQVVVRFDGELKNGSKSKMYTTRPYLFELQVPEQDSVIMLPRLNSVTQAKAHFERGPEWKLELSDGSVRALNYVPLHGKGFIAHKDIEGLVAEYNRQHGITFEQGYAVDLKKAAVEVTDKGEVKITGDALAQLKLWYSKANAEEKAAFQQWAKEQDAL</sequence>
<comment type="caution">
    <text evidence="4">The sequence shown here is derived from an EMBL/GenBank/DDBJ whole genome shotgun (WGS) entry which is preliminary data.</text>
</comment>
<dbReference type="PANTHER" id="PTHR38108">
    <property type="entry name" value="UPF0319 PROTEIN YCCT"/>
    <property type="match status" value="1"/>
</dbReference>
<comment type="similarity">
    <text evidence="1 3">Belongs to the UPF0319 family.</text>
</comment>
<dbReference type="EMBL" id="AMZO01000002">
    <property type="protein sequence ID" value="ELR67301.1"/>
    <property type="molecule type" value="Genomic_DNA"/>
</dbReference>
<gene>
    <name evidence="4" type="ORF">C942_01229</name>
</gene>
<evidence type="ECO:0000313" key="4">
    <source>
        <dbReference type="EMBL" id="ELR67301.1"/>
    </source>
</evidence>
<dbReference type="Proteomes" id="UP000011134">
    <property type="component" value="Unassembled WGS sequence"/>
</dbReference>
<keyword evidence="2 3" id="KW-0732">Signal</keyword>
<dbReference type="InterPro" id="IPR018635">
    <property type="entry name" value="UPF0319"/>
</dbReference>
<evidence type="ECO:0000256" key="2">
    <source>
        <dbReference type="ARBA" id="ARBA00022729"/>
    </source>
</evidence>
<evidence type="ECO:0000256" key="3">
    <source>
        <dbReference type="HAMAP-Rule" id="MF_00789"/>
    </source>
</evidence>
<name>L8JEM5_9GAMM</name>